<accession>A0AA41YUV3</accession>
<name>A0AA41YUV3_9HYPH</name>
<dbReference type="EMBL" id="JAMOIM010000007">
    <property type="protein sequence ID" value="MCW6508984.1"/>
    <property type="molecule type" value="Genomic_DNA"/>
</dbReference>
<gene>
    <name evidence="1" type="ORF">M8523_13225</name>
</gene>
<organism evidence="1 2">
    <name type="scientific">Lichenifustis flavocetrariae</name>
    <dbReference type="NCBI Taxonomy" id="2949735"/>
    <lineage>
        <taxon>Bacteria</taxon>
        <taxon>Pseudomonadati</taxon>
        <taxon>Pseudomonadota</taxon>
        <taxon>Alphaproteobacteria</taxon>
        <taxon>Hyphomicrobiales</taxon>
        <taxon>Lichenihabitantaceae</taxon>
        <taxon>Lichenifustis</taxon>
    </lineage>
</organism>
<evidence type="ECO:0000313" key="1">
    <source>
        <dbReference type="EMBL" id="MCW6508984.1"/>
    </source>
</evidence>
<dbReference type="PROSITE" id="PS51257">
    <property type="entry name" value="PROKAR_LIPOPROTEIN"/>
    <property type="match status" value="1"/>
</dbReference>
<sequence>MRFPRHLYRPVFFVAFAWLGCGALRAEEARIVPSGVNQQIDFFASVNPDCSTPGLPTVRLVEGPSRGTVTTDKGRDFMTFARGNVRSACNKRRVMGVKLFYRSEKGFMGVDRVKILVISAAGTGREAIYAIQAR</sequence>
<proteinExistence type="predicted"/>
<evidence type="ECO:0000313" key="2">
    <source>
        <dbReference type="Proteomes" id="UP001165667"/>
    </source>
</evidence>
<reference evidence="1" key="1">
    <citation type="submission" date="2022-05" db="EMBL/GenBank/DDBJ databases">
        <authorList>
            <person name="Pankratov T."/>
        </authorList>
    </citation>
    <scope>NUCLEOTIDE SEQUENCE</scope>
    <source>
        <strain evidence="1">BP6-180914</strain>
    </source>
</reference>
<dbReference type="AlphaFoldDB" id="A0AA41YUV3"/>
<dbReference type="RefSeq" id="WP_282585344.1">
    <property type="nucleotide sequence ID" value="NZ_JAMOIM010000007.1"/>
</dbReference>
<keyword evidence="2" id="KW-1185">Reference proteome</keyword>
<comment type="caution">
    <text evidence="1">The sequence shown here is derived from an EMBL/GenBank/DDBJ whole genome shotgun (WGS) entry which is preliminary data.</text>
</comment>
<protein>
    <submittedName>
        <fullName evidence="1">Uncharacterized protein</fullName>
    </submittedName>
</protein>
<dbReference type="Proteomes" id="UP001165667">
    <property type="component" value="Unassembled WGS sequence"/>
</dbReference>